<evidence type="ECO:0000313" key="1">
    <source>
        <dbReference type="EMBL" id="NMF98430.1"/>
    </source>
</evidence>
<reference evidence="1 2" key="1">
    <citation type="submission" date="2019-12" db="EMBL/GenBank/DDBJ databases">
        <title>Comparative genomics gives insights into the taxonomy of the Azoarcus-Aromatoleum group and reveals separate origins of nif in the plant-associated Azoarcus and non-plant-associated Aromatoleum sub-groups.</title>
        <authorList>
            <person name="Lafos M."/>
            <person name="Maluk M."/>
            <person name="Batista M."/>
            <person name="Junghare M."/>
            <person name="Carmona M."/>
            <person name="Faoro H."/>
            <person name="Cruz L.M."/>
            <person name="Battistoni F."/>
            <person name="De Souza E."/>
            <person name="Pedrosa F."/>
            <person name="Chen W.-M."/>
            <person name="Poole P.S."/>
            <person name="Dixon R.A."/>
            <person name="James E.K."/>
        </authorList>
    </citation>
    <scope>NUCLEOTIDE SEQUENCE [LARGE SCALE GENOMIC DNA]</scope>
    <source>
        <strain evidence="1 2">T</strain>
    </source>
</reference>
<dbReference type="Proteomes" id="UP000634522">
    <property type="component" value="Unassembled WGS sequence"/>
</dbReference>
<name>A0ABX1NGM0_9RHOO</name>
<comment type="caution">
    <text evidence="1">The sequence shown here is derived from an EMBL/GenBank/DDBJ whole genome shotgun (WGS) entry which is preliminary data.</text>
</comment>
<keyword evidence="2" id="KW-1185">Reference proteome</keyword>
<gene>
    <name evidence="1" type="ORF">GPA27_13645</name>
</gene>
<dbReference type="RefSeq" id="WP_169141181.1">
    <property type="nucleotide sequence ID" value="NZ_WTVS01000026.1"/>
</dbReference>
<proteinExistence type="predicted"/>
<sequence length="62" mass="7159">MKAPDLHYDKCRCQGCDCDRKADCLRFVALDDMGPATPWTERYCDMGREAEGFIRVREDVAQ</sequence>
<organism evidence="1 2">
    <name type="scientific">Aromatoleum toluolicum</name>
    <dbReference type="NCBI Taxonomy" id="90060"/>
    <lineage>
        <taxon>Bacteria</taxon>
        <taxon>Pseudomonadati</taxon>
        <taxon>Pseudomonadota</taxon>
        <taxon>Betaproteobacteria</taxon>
        <taxon>Rhodocyclales</taxon>
        <taxon>Rhodocyclaceae</taxon>
        <taxon>Aromatoleum</taxon>
    </lineage>
</organism>
<dbReference type="EMBL" id="WTVS01000026">
    <property type="protein sequence ID" value="NMF98430.1"/>
    <property type="molecule type" value="Genomic_DNA"/>
</dbReference>
<protein>
    <submittedName>
        <fullName evidence="1">Uncharacterized protein</fullName>
    </submittedName>
</protein>
<accession>A0ABX1NGM0</accession>
<evidence type="ECO:0000313" key="2">
    <source>
        <dbReference type="Proteomes" id="UP000634522"/>
    </source>
</evidence>